<comment type="caution">
    <text evidence="1">The sequence shown here is derived from an EMBL/GenBank/DDBJ whole genome shotgun (WGS) entry which is preliminary data.</text>
</comment>
<evidence type="ECO:0000313" key="2">
    <source>
        <dbReference type="Proteomes" id="UP001556631"/>
    </source>
</evidence>
<accession>A0ABV3SYB4</accession>
<sequence>MENPTTTDRDVALDRVITQRVSLKFRHASRLAKLMDERQDLRGVHALADFVDDSLRWSA</sequence>
<protein>
    <submittedName>
        <fullName evidence="1">Uncharacterized protein</fullName>
    </submittedName>
</protein>
<dbReference type="Proteomes" id="UP001556631">
    <property type="component" value="Unassembled WGS sequence"/>
</dbReference>
<evidence type="ECO:0000313" key="1">
    <source>
        <dbReference type="EMBL" id="MEX0427941.1"/>
    </source>
</evidence>
<dbReference type="EMBL" id="JBFPJR010000014">
    <property type="protein sequence ID" value="MEX0427941.1"/>
    <property type="molecule type" value="Genomic_DNA"/>
</dbReference>
<proteinExistence type="predicted"/>
<gene>
    <name evidence="1" type="ORF">AB3X52_09950</name>
</gene>
<keyword evidence="2" id="KW-1185">Reference proteome</keyword>
<name>A0ABV3SYB4_9ACTN</name>
<organism evidence="1 2">
    <name type="scientific">Nocardioides eburneus</name>
    <dbReference type="NCBI Taxonomy" id="3231482"/>
    <lineage>
        <taxon>Bacteria</taxon>
        <taxon>Bacillati</taxon>
        <taxon>Actinomycetota</taxon>
        <taxon>Actinomycetes</taxon>
        <taxon>Propionibacteriales</taxon>
        <taxon>Nocardioidaceae</taxon>
        <taxon>Nocardioides</taxon>
    </lineage>
</organism>
<dbReference type="RefSeq" id="WP_367993795.1">
    <property type="nucleotide sequence ID" value="NZ_JBFPJR010000014.1"/>
</dbReference>
<reference evidence="1 2" key="1">
    <citation type="submission" date="2024-07" db="EMBL/GenBank/DDBJ databases">
        <authorList>
            <person name="Lee S."/>
            <person name="Kang M."/>
        </authorList>
    </citation>
    <scope>NUCLEOTIDE SEQUENCE [LARGE SCALE GENOMIC DNA]</scope>
    <source>
        <strain evidence="1 2">DS6</strain>
    </source>
</reference>